<dbReference type="EMBL" id="MH590589">
    <property type="protein sequence ID" value="AXH68792.1"/>
    <property type="molecule type" value="Genomic_DNA"/>
</dbReference>
<name>A0A345ME11_9CAUD</name>
<proteinExistence type="predicted"/>
<evidence type="ECO:0000313" key="1">
    <source>
        <dbReference type="EMBL" id="AXH68792.1"/>
    </source>
</evidence>
<evidence type="ECO:0000313" key="2">
    <source>
        <dbReference type="Proteomes" id="UP000259914"/>
    </source>
</evidence>
<gene>
    <name evidence="1" type="primary">80</name>
    <name evidence="1" type="ORF">SEA_SPARKLEGODDESS_80</name>
</gene>
<reference evidence="1 2" key="1">
    <citation type="submission" date="2018-07" db="EMBL/GenBank/DDBJ databases">
        <authorList>
            <person name="Dixon J."/>
            <person name="Knudsen H.R."/>
            <person name="Rock W."/>
            <person name="Scott A.N."/>
            <person name="Walsdorf S.L."/>
            <person name="Layton S.R."/>
            <person name="Nayek S."/>
            <person name="Kim T."/>
            <person name="Hughes L.E."/>
            <person name="Garlena R.A."/>
            <person name="Russell D.A."/>
            <person name="Pope W.H."/>
            <person name="Jacobs-Sera D."/>
            <person name="Hatfull G.F."/>
        </authorList>
    </citation>
    <scope>NUCLEOTIDE SEQUENCE [LARGE SCALE GENOMIC DNA]</scope>
</reference>
<accession>A0A345ME11</accession>
<protein>
    <submittedName>
        <fullName evidence="1">Uncharacterized protein</fullName>
    </submittedName>
</protein>
<dbReference type="Proteomes" id="UP000259914">
    <property type="component" value="Segment"/>
</dbReference>
<sequence length="54" mass="6326">MPEKGQHYAPWPEGDNWTYRGIPVPGRLKATWNNVSGRWWRQGVDDALDREDSE</sequence>
<organism evidence="1 2">
    <name type="scientific">Streptomyces phage SparkleGoddess</name>
    <dbReference type="NCBI Taxonomy" id="2283305"/>
    <lineage>
        <taxon>Viruses</taxon>
        <taxon>Duplodnaviria</taxon>
        <taxon>Heunggongvirae</taxon>
        <taxon>Uroviricota</taxon>
        <taxon>Caudoviricetes</taxon>
        <taxon>Stanwilliamsviridae</taxon>
        <taxon>Loccivirinae</taxon>
        <taxon>Gilsonvirus</taxon>
        <taxon>Gilsonvirus comrade</taxon>
    </lineage>
</organism>